<feature type="transmembrane region" description="Helical" evidence="1">
    <location>
        <begin position="168"/>
        <end position="182"/>
    </location>
</feature>
<feature type="transmembrane region" description="Helical" evidence="1">
    <location>
        <begin position="209"/>
        <end position="224"/>
    </location>
</feature>
<name>A0A2N5ZDS1_MUIH1</name>
<protein>
    <recommendedName>
        <fullName evidence="4">Glycosyltransferase RgtA/B/C/D-like domain-containing protein</fullName>
    </recommendedName>
</protein>
<evidence type="ECO:0000313" key="2">
    <source>
        <dbReference type="EMBL" id="PLX16816.1"/>
    </source>
</evidence>
<dbReference type="Proteomes" id="UP000234857">
    <property type="component" value="Unassembled WGS sequence"/>
</dbReference>
<accession>A0A2N5ZDS1</accession>
<feature type="transmembrane region" description="Helical" evidence="1">
    <location>
        <begin position="142"/>
        <end position="162"/>
    </location>
</feature>
<feature type="transmembrane region" description="Helical" evidence="1">
    <location>
        <begin position="187"/>
        <end position="203"/>
    </location>
</feature>
<feature type="transmembrane region" description="Helical" evidence="1">
    <location>
        <begin position="236"/>
        <end position="256"/>
    </location>
</feature>
<evidence type="ECO:0008006" key="4">
    <source>
        <dbReference type="Google" id="ProtNLM"/>
    </source>
</evidence>
<dbReference type="EMBL" id="PKTG01000105">
    <property type="protein sequence ID" value="PLX16816.1"/>
    <property type="molecule type" value="Genomic_DNA"/>
</dbReference>
<proteinExistence type="predicted"/>
<evidence type="ECO:0000256" key="1">
    <source>
        <dbReference type="SAM" id="Phobius"/>
    </source>
</evidence>
<keyword evidence="1" id="KW-0812">Transmembrane</keyword>
<feature type="transmembrane region" description="Helical" evidence="1">
    <location>
        <begin position="434"/>
        <end position="453"/>
    </location>
</feature>
<evidence type="ECO:0000313" key="3">
    <source>
        <dbReference type="Proteomes" id="UP000234857"/>
    </source>
</evidence>
<dbReference type="AlphaFoldDB" id="A0A2N5ZDS1"/>
<sequence>MKKKIFILLTISFFLHLFIFSINKKTDYNFGILKYHINLAANIIKTGSLKNNLDFQDYLSKLYHENENELVKIDKNIIDSLDSKKSTFWYERNPGYGVLLAITWKFFNTYSYLPIIIFQIIINVFISLIVFFIIFEISHNKFYATFGLVGYIFCFPLIFLAIFPSEDIWGIWSIIIFIFFIIKEKNFKNLSIAFAVLGFFSYIHELPHILIKYLALIIPFYFFYNKNNFKIFIKKYFICVFLSLIIPAIILSPYSIRNYLIFNKYIETRYYGDLGTITSYAEFDKGFLAKGDTLLIPMIEKKISDQNLKLNRSNPEYWDIFNDELKEYKKTIPWYKRIQNSFLRIPSLIKQRQFWGFENFTGLIKEIREKNKRFTKPLQAENKRYKTIYFIKDNPLHIASVFEIFKAFIDIILIFMIGNLFFLIYVFKKKDPKSIIILMINFLIYGGNLFYFVDQKYILFPYIVNFIFMFIFISNLIKKRLSDFKNS</sequence>
<comment type="caution">
    <text evidence="2">The sequence shown here is derived from an EMBL/GenBank/DDBJ whole genome shotgun (WGS) entry which is preliminary data.</text>
</comment>
<gene>
    <name evidence="2" type="ORF">C0601_09260</name>
</gene>
<keyword evidence="1" id="KW-1133">Transmembrane helix</keyword>
<feature type="transmembrane region" description="Helical" evidence="1">
    <location>
        <begin position="404"/>
        <end position="427"/>
    </location>
</feature>
<reference evidence="2 3" key="1">
    <citation type="submission" date="2017-11" db="EMBL/GenBank/DDBJ databases">
        <title>Genome-resolved metagenomics identifies genetic mobility, metabolic interactions, and unexpected diversity in perchlorate-reducing communities.</title>
        <authorList>
            <person name="Barnum T.P."/>
            <person name="Figueroa I.A."/>
            <person name="Carlstrom C.I."/>
            <person name="Lucas L.N."/>
            <person name="Engelbrektson A.L."/>
            <person name="Coates J.D."/>
        </authorList>
    </citation>
    <scope>NUCLEOTIDE SEQUENCE [LARGE SCALE GENOMIC DNA]</scope>
    <source>
        <strain evidence="2">BM706</strain>
    </source>
</reference>
<feature type="transmembrane region" description="Helical" evidence="1">
    <location>
        <begin position="459"/>
        <end position="477"/>
    </location>
</feature>
<feature type="transmembrane region" description="Helical" evidence="1">
    <location>
        <begin position="112"/>
        <end position="135"/>
    </location>
</feature>
<organism evidence="2 3">
    <name type="scientific">Muiribacterium halophilum</name>
    <dbReference type="NCBI Taxonomy" id="2053465"/>
    <lineage>
        <taxon>Bacteria</taxon>
        <taxon>Candidatus Muiribacteriota</taxon>
        <taxon>Candidatus Muiribacteriia</taxon>
        <taxon>Candidatus Muiribacteriales</taxon>
        <taxon>Candidatus Muiribacteriaceae</taxon>
        <taxon>Candidatus Muiribacterium</taxon>
    </lineage>
</organism>
<keyword evidence="1" id="KW-0472">Membrane</keyword>